<dbReference type="NCBIfam" id="NF008694">
    <property type="entry name" value="PRK11713.3-2"/>
    <property type="match status" value="1"/>
</dbReference>
<keyword evidence="9 12" id="KW-0949">S-adenosyl-L-methionine</keyword>
<dbReference type="InterPro" id="IPR046887">
    <property type="entry name" value="RsmE_PUA-like"/>
</dbReference>
<dbReference type="Pfam" id="PF20260">
    <property type="entry name" value="PUA_4"/>
    <property type="match status" value="1"/>
</dbReference>
<dbReference type="CDD" id="cd18084">
    <property type="entry name" value="RsmE-like"/>
    <property type="match status" value="1"/>
</dbReference>
<evidence type="ECO:0000259" key="13">
    <source>
        <dbReference type="Pfam" id="PF04452"/>
    </source>
</evidence>
<dbReference type="GO" id="GO:0070042">
    <property type="term" value="F:rRNA (uridine-N3-)-methyltransferase activity"/>
    <property type="evidence" value="ECO:0007669"/>
    <property type="project" value="TreeGrafter"/>
</dbReference>
<evidence type="ECO:0000256" key="5">
    <source>
        <dbReference type="ARBA" id="ARBA00022490"/>
    </source>
</evidence>
<evidence type="ECO:0000256" key="2">
    <source>
        <dbReference type="ARBA" id="ARBA00005528"/>
    </source>
</evidence>
<dbReference type="EMBL" id="OCNJ01000004">
    <property type="protein sequence ID" value="SOD94533.1"/>
    <property type="molecule type" value="Genomic_DNA"/>
</dbReference>
<comment type="catalytic activity">
    <reaction evidence="11 12">
        <text>uridine(1498) in 16S rRNA + S-adenosyl-L-methionine = N(3)-methyluridine(1498) in 16S rRNA + S-adenosyl-L-homocysteine + H(+)</text>
        <dbReference type="Rhea" id="RHEA:42920"/>
        <dbReference type="Rhea" id="RHEA-COMP:10283"/>
        <dbReference type="Rhea" id="RHEA-COMP:10284"/>
        <dbReference type="ChEBI" id="CHEBI:15378"/>
        <dbReference type="ChEBI" id="CHEBI:57856"/>
        <dbReference type="ChEBI" id="CHEBI:59789"/>
        <dbReference type="ChEBI" id="CHEBI:65315"/>
        <dbReference type="ChEBI" id="CHEBI:74502"/>
        <dbReference type="EC" id="2.1.1.193"/>
    </reaction>
</comment>
<evidence type="ECO:0000256" key="4">
    <source>
        <dbReference type="ARBA" id="ARBA00013673"/>
    </source>
</evidence>
<evidence type="ECO:0000256" key="3">
    <source>
        <dbReference type="ARBA" id="ARBA00012328"/>
    </source>
</evidence>
<comment type="subcellular location">
    <subcellularLocation>
        <location evidence="1 12">Cytoplasm</location>
    </subcellularLocation>
</comment>
<evidence type="ECO:0000256" key="6">
    <source>
        <dbReference type="ARBA" id="ARBA00022552"/>
    </source>
</evidence>
<dbReference type="Pfam" id="PF04452">
    <property type="entry name" value="Methyltrans_RNA"/>
    <property type="match status" value="1"/>
</dbReference>
<protein>
    <recommendedName>
        <fullName evidence="4 12">Ribosomal RNA small subunit methyltransferase E</fullName>
        <ecNumber evidence="3 12">2.1.1.193</ecNumber>
    </recommendedName>
</protein>
<dbReference type="NCBIfam" id="TIGR00046">
    <property type="entry name" value="RsmE family RNA methyltransferase"/>
    <property type="match status" value="1"/>
</dbReference>
<comment type="function">
    <text evidence="10 12">Specifically methylates the N3 position of the uracil ring of uridine 1498 (m3U1498) in 16S rRNA. Acts on the fully assembled 30S ribosomal subunit.</text>
</comment>
<reference evidence="15 16" key="1">
    <citation type="submission" date="2017-09" db="EMBL/GenBank/DDBJ databases">
        <authorList>
            <person name="Ehlers B."/>
            <person name="Leendertz F.H."/>
        </authorList>
    </citation>
    <scope>NUCLEOTIDE SEQUENCE [LARGE SCALE GENOMIC DNA]</scope>
    <source>
        <strain evidence="15 16">USBA 140</strain>
    </source>
</reference>
<proteinExistence type="inferred from homology"/>
<evidence type="ECO:0000256" key="10">
    <source>
        <dbReference type="ARBA" id="ARBA00025699"/>
    </source>
</evidence>
<comment type="similarity">
    <text evidence="2 12">Belongs to the RNA methyltransferase RsmE family.</text>
</comment>
<dbReference type="OrthoDB" id="9815641at2"/>
<dbReference type="Gene3D" id="2.40.240.20">
    <property type="entry name" value="Hypothetical PUA domain-like, domain 1"/>
    <property type="match status" value="1"/>
</dbReference>
<dbReference type="Proteomes" id="UP000219621">
    <property type="component" value="Unassembled WGS sequence"/>
</dbReference>
<keyword evidence="5 12" id="KW-0963">Cytoplasm</keyword>
<keyword evidence="6 12" id="KW-0698">rRNA processing</keyword>
<evidence type="ECO:0000256" key="7">
    <source>
        <dbReference type="ARBA" id="ARBA00022603"/>
    </source>
</evidence>
<dbReference type="GO" id="GO:0005737">
    <property type="term" value="C:cytoplasm"/>
    <property type="evidence" value="ECO:0007669"/>
    <property type="project" value="UniProtKB-SubCell"/>
</dbReference>
<evidence type="ECO:0000313" key="15">
    <source>
        <dbReference type="EMBL" id="SOD94533.1"/>
    </source>
</evidence>
<dbReference type="AlphaFoldDB" id="A0A286GG78"/>
<dbReference type="InterPro" id="IPR006700">
    <property type="entry name" value="RsmE"/>
</dbReference>
<name>A0A286GG78_9PROT</name>
<dbReference type="PIRSF" id="PIRSF015601">
    <property type="entry name" value="MTase_slr0722"/>
    <property type="match status" value="1"/>
</dbReference>
<dbReference type="PANTHER" id="PTHR30027">
    <property type="entry name" value="RIBOSOMAL RNA SMALL SUBUNIT METHYLTRANSFERASE E"/>
    <property type="match status" value="1"/>
</dbReference>
<feature type="domain" description="Ribosomal RNA small subunit methyltransferase E methyltransferase" evidence="13">
    <location>
        <begin position="82"/>
        <end position="239"/>
    </location>
</feature>
<dbReference type="EC" id="2.1.1.193" evidence="3 12"/>
<dbReference type="InterPro" id="IPR046886">
    <property type="entry name" value="RsmE_MTase_dom"/>
</dbReference>
<keyword evidence="7 12" id="KW-0489">Methyltransferase</keyword>
<dbReference type="Gene3D" id="3.40.1280.10">
    <property type="match status" value="1"/>
</dbReference>
<feature type="domain" description="Ribosomal RNA small subunit methyltransferase E PUA-like" evidence="14">
    <location>
        <begin position="25"/>
        <end position="66"/>
    </location>
</feature>
<evidence type="ECO:0000256" key="1">
    <source>
        <dbReference type="ARBA" id="ARBA00004496"/>
    </source>
</evidence>
<organism evidence="15 16">
    <name type="scientific">Caenispirillum bisanense</name>
    <dbReference type="NCBI Taxonomy" id="414052"/>
    <lineage>
        <taxon>Bacteria</taxon>
        <taxon>Pseudomonadati</taxon>
        <taxon>Pseudomonadota</taxon>
        <taxon>Alphaproteobacteria</taxon>
        <taxon>Rhodospirillales</taxon>
        <taxon>Novispirillaceae</taxon>
        <taxon>Caenispirillum</taxon>
    </lineage>
</organism>
<accession>A0A286GG78</accession>
<dbReference type="InterPro" id="IPR015947">
    <property type="entry name" value="PUA-like_sf"/>
</dbReference>
<evidence type="ECO:0000256" key="9">
    <source>
        <dbReference type="ARBA" id="ARBA00022691"/>
    </source>
</evidence>
<dbReference type="InterPro" id="IPR029026">
    <property type="entry name" value="tRNA_m1G_MTases_N"/>
</dbReference>
<dbReference type="PANTHER" id="PTHR30027:SF3">
    <property type="entry name" value="16S RRNA (URACIL(1498)-N(3))-METHYLTRANSFERASE"/>
    <property type="match status" value="1"/>
</dbReference>
<sequence>MTVPLRPKYRLFVDAPLAAGVAVPLTQGQAHYLGTVMRAKAGEAVAVFNGRDGEWRAEVAELARKGGTLAVAESLRPQAAEPDLWLLFAPLKKDATDMVVEKATELGAARLMPVMTDNTNASRINTERARANAVEAAEQCERLTVPEVAEAAPLARVLAEWDPARPLLVCDETGGGEPLAAAAARLAGATLGLLIGPEGGFSQSELDLLRRTSFVLPVGLGPRVLRAETAALAALAVLQAVAGDWRSGGPAFR</sequence>
<evidence type="ECO:0000256" key="12">
    <source>
        <dbReference type="PIRNR" id="PIRNR015601"/>
    </source>
</evidence>
<dbReference type="RefSeq" id="WP_097278994.1">
    <property type="nucleotide sequence ID" value="NZ_OCNJ01000004.1"/>
</dbReference>
<evidence type="ECO:0000313" key="16">
    <source>
        <dbReference type="Proteomes" id="UP000219621"/>
    </source>
</evidence>
<keyword evidence="16" id="KW-1185">Reference proteome</keyword>
<dbReference type="SUPFAM" id="SSF75217">
    <property type="entry name" value="alpha/beta knot"/>
    <property type="match status" value="1"/>
</dbReference>
<dbReference type="GO" id="GO:0070475">
    <property type="term" value="P:rRNA base methylation"/>
    <property type="evidence" value="ECO:0007669"/>
    <property type="project" value="TreeGrafter"/>
</dbReference>
<keyword evidence="8 12" id="KW-0808">Transferase</keyword>
<evidence type="ECO:0000259" key="14">
    <source>
        <dbReference type="Pfam" id="PF20260"/>
    </source>
</evidence>
<dbReference type="SUPFAM" id="SSF88697">
    <property type="entry name" value="PUA domain-like"/>
    <property type="match status" value="1"/>
</dbReference>
<evidence type="ECO:0000256" key="11">
    <source>
        <dbReference type="ARBA" id="ARBA00047944"/>
    </source>
</evidence>
<gene>
    <name evidence="15" type="ORF">SAMN05421508_10415</name>
</gene>
<evidence type="ECO:0000256" key="8">
    <source>
        <dbReference type="ARBA" id="ARBA00022679"/>
    </source>
</evidence>
<dbReference type="InterPro" id="IPR029028">
    <property type="entry name" value="Alpha/beta_knot_MTases"/>
</dbReference>
<dbReference type="NCBIfam" id="NF008696">
    <property type="entry name" value="PRK11713.3-5"/>
    <property type="match status" value="1"/>
</dbReference>